<dbReference type="Gene3D" id="3.30.70.360">
    <property type="match status" value="1"/>
</dbReference>
<reference evidence="4 5" key="1">
    <citation type="submission" date="2018-05" db="EMBL/GenBank/DDBJ databases">
        <title>Genomic Encyclopedia of Type Strains, Phase IV (KMG-V): Genome sequencing to study the core and pangenomes of soil and plant-associated prokaryotes.</title>
        <authorList>
            <person name="Whitman W."/>
        </authorList>
    </citation>
    <scope>NUCLEOTIDE SEQUENCE [LARGE SCALE GENOMIC DNA]</scope>
    <source>
        <strain evidence="4 5">SLV-132</strain>
    </source>
</reference>
<gene>
    <name evidence="4" type="ORF">C7419_10919</name>
</gene>
<dbReference type="PANTHER" id="PTHR43808">
    <property type="entry name" value="ACETYLORNITHINE DEACETYLASE"/>
    <property type="match status" value="1"/>
</dbReference>
<dbReference type="InterPro" id="IPR050072">
    <property type="entry name" value="Peptidase_M20A"/>
</dbReference>
<proteinExistence type="predicted"/>
<dbReference type="Gene3D" id="3.40.630.10">
    <property type="entry name" value="Zn peptidases"/>
    <property type="match status" value="2"/>
</dbReference>
<feature type="domain" description="Peptidase M20 dimerisation" evidence="3">
    <location>
        <begin position="207"/>
        <end position="332"/>
    </location>
</feature>
<sequence>MHDILDTTASAIPITAAPHDTRARLASAAHAASTDAIDIARRLIAVPSASPPGDTHAMADEIAALAADIPGVRVERYGTLPHVMNLVLRLEGNGPGRTLVFNGHMDTFPLVNAGAWTADAAGEVRGGDLYGLGVSDMKGGIAAILVAMRQLADCRHAWRGAVVATFVGDEETMGVAGTQYLLEHVPHARGDAMISADTGSMRVLRFGEKGMVWLTLRARGASSHAAHVHKGDSAIEKLMRALDALMGLRDMPVSSPPTVLAAIREAGSVSEALSGTGESDVLRRITMTIGTIRGGRLPNLVADEAEATVDLRLPVGTSVADVEHELGQILQKCPGVEAIVERRYEPSWTTPDHPVIATLRRCCEEVSGVPSVVNMRVGASDARLYRRAGVPTVVCGLTPRNMGAPDEHVSIAELRALAEAFALAGFDFLTA</sequence>
<dbReference type="Proteomes" id="UP000245754">
    <property type="component" value="Unassembled WGS sequence"/>
</dbReference>
<dbReference type="GO" id="GO:0046872">
    <property type="term" value="F:metal ion binding"/>
    <property type="evidence" value="ECO:0007669"/>
    <property type="project" value="UniProtKB-KW"/>
</dbReference>
<dbReference type="InterPro" id="IPR002933">
    <property type="entry name" value="Peptidase_M20"/>
</dbReference>
<evidence type="ECO:0000313" key="4">
    <source>
        <dbReference type="EMBL" id="PWK31562.1"/>
    </source>
</evidence>
<dbReference type="InterPro" id="IPR036264">
    <property type="entry name" value="Bact_exopeptidase_dim_dom"/>
</dbReference>
<organism evidence="4 5">
    <name type="scientific">Cupriavidus plantarum</name>
    <dbReference type="NCBI Taxonomy" id="942865"/>
    <lineage>
        <taxon>Bacteria</taxon>
        <taxon>Pseudomonadati</taxon>
        <taxon>Pseudomonadota</taxon>
        <taxon>Betaproteobacteria</taxon>
        <taxon>Burkholderiales</taxon>
        <taxon>Burkholderiaceae</taxon>
        <taxon>Cupriavidus</taxon>
    </lineage>
</organism>
<evidence type="ECO:0000256" key="2">
    <source>
        <dbReference type="ARBA" id="ARBA00022801"/>
    </source>
</evidence>
<dbReference type="EMBL" id="QGGT01000009">
    <property type="protein sequence ID" value="PWK31562.1"/>
    <property type="molecule type" value="Genomic_DNA"/>
</dbReference>
<dbReference type="GO" id="GO:0016787">
    <property type="term" value="F:hydrolase activity"/>
    <property type="evidence" value="ECO:0007669"/>
    <property type="project" value="UniProtKB-KW"/>
</dbReference>
<dbReference type="SUPFAM" id="SSF55031">
    <property type="entry name" value="Bacterial exopeptidase dimerisation domain"/>
    <property type="match status" value="1"/>
</dbReference>
<dbReference type="PANTHER" id="PTHR43808:SF32">
    <property type="entry name" value="ARGE_DAPE-RELATED DEACYLASE"/>
    <property type="match status" value="1"/>
</dbReference>
<dbReference type="Pfam" id="PF07687">
    <property type="entry name" value="M20_dimer"/>
    <property type="match status" value="1"/>
</dbReference>
<dbReference type="Pfam" id="PF01546">
    <property type="entry name" value="Peptidase_M20"/>
    <property type="match status" value="1"/>
</dbReference>
<keyword evidence="1" id="KW-0479">Metal-binding</keyword>
<dbReference type="SUPFAM" id="SSF53187">
    <property type="entry name" value="Zn-dependent exopeptidases"/>
    <property type="match status" value="1"/>
</dbReference>
<name>A0A316ELS1_9BURK</name>
<dbReference type="RefSeq" id="WP_109585467.1">
    <property type="nucleotide sequence ID" value="NZ_QGGT01000009.1"/>
</dbReference>
<comment type="caution">
    <text evidence="4">The sequence shown here is derived from an EMBL/GenBank/DDBJ whole genome shotgun (WGS) entry which is preliminary data.</text>
</comment>
<keyword evidence="5" id="KW-1185">Reference proteome</keyword>
<evidence type="ECO:0000259" key="3">
    <source>
        <dbReference type="Pfam" id="PF07687"/>
    </source>
</evidence>
<protein>
    <submittedName>
        <fullName evidence="4">Succinyl-diaminopimelate desuccinylase</fullName>
    </submittedName>
</protein>
<evidence type="ECO:0000256" key="1">
    <source>
        <dbReference type="ARBA" id="ARBA00022723"/>
    </source>
</evidence>
<dbReference type="InterPro" id="IPR011650">
    <property type="entry name" value="Peptidase_M20_dimer"/>
</dbReference>
<dbReference type="AlphaFoldDB" id="A0A316ELS1"/>
<keyword evidence="2" id="KW-0378">Hydrolase</keyword>
<accession>A0A316ELS1</accession>
<evidence type="ECO:0000313" key="5">
    <source>
        <dbReference type="Proteomes" id="UP000245754"/>
    </source>
</evidence>